<evidence type="ECO:0000256" key="5">
    <source>
        <dbReference type="ARBA" id="ARBA00022989"/>
    </source>
</evidence>
<feature type="transmembrane region" description="Helical" evidence="8">
    <location>
        <begin position="152"/>
        <end position="184"/>
    </location>
</feature>
<evidence type="ECO:0000256" key="2">
    <source>
        <dbReference type="ARBA" id="ARBA00005262"/>
    </source>
</evidence>
<comment type="subcellular location">
    <subcellularLocation>
        <location evidence="1">Cell membrane</location>
        <topology evidence="1">Multi-pass membrane protein</topology>
    </subcellularLocation>
</comment>
<evidence type="ECO:0000256" key="6">
    <source>
        <dbReference type="ARBA" id="ARBA00023136"/>
    </source>
</evidence>
<dbReference type="InterPro" id="IPR003370">
    <property type="entry name" value="Chromate_transpt"/>
</dbReference>
<keyword evidence="5 8" id="KW-1133">Transmembrane helix</keyword>
<accession>A0ABN2C0T3</accession>
<gene>
    <name evidence="9" type="primary">chrA</name>
    <name evidence="9" type="ORF">GCM10009691_26430</name>
</gene>
<dbReference type="InterPro" id="IPR014047">
    <property type="entry name" value="Chr_Tranpt_l_chain"/>
</dbReference>
<feature type="transmembrane region" description="Helical" evidence="8">
    <location>
        <begin position="277"/>
        <end position="296"/>
    </location>
</feature>
<reference evidence="9 10" key="1">
    <citation type="journal article" date="2019" name="Int. J. Syst. Evol. Microbiol.">
        <title>The Global Catalogue of Microorganisms (GCM) 10K type strain sequencing project: providing services to taxonomists for standard genome sequencing and annotation.</title>
        <authorList>
            <consortium name="The Broad Institute Genomics Platform"/>
            <consortium name="The Broad Institute Genome Sequencing Center for Infectious Disease"/>
            <person name="Wu L."/>
            <person name="Ma J."/>
        </authorList>
    </citation>
    <scope>NUCLEOTIDE SEQUENCE [LARGE SCALE GENOMIC DNA]</scope>
    <source>
        <strain evidence="9 10">JCM 13319</strain>
    </source>
</reference>
<comment type="caution">
    <text evidence="9">The sequence shown here is derived from an EMBL/GenBank/DDBJ whole genome shotgun (WGS) entry which is preliminary data.</text>
</comment>
<organism evidence="9 10">
    <name type="scientific">Brevibacterium picturae</name>
    <dbReference type="NCBI Taxonomy" id="260553"/>
    <lineage>
        <taxon>Bacteria</taxon>
        <taxon>Bacillati</taxon>
        <taxon>Actinomycetota</taxon>
        <taxon>Actinomycetes</taxon>
        <taxon>Micrococcales</taxon>
        <taxon>Brevibacteriaceae</taxon>
        <taxon>Brevibacterium</taxon>
    </lineage>
</organism>
<keyword evidence="3" id="KW-1003">Cell membrane</keyword>
<protein>
    <submittedName>
        <fullName evidence="9">Chromate efflux transporter</fullName>
    </submittedName>
</protein>
<proteinExistence type="inferred from homology"/>
<sequence>MADVRAGRRHPGTIMEVFWAFLRLGVTSFGGPVAHLGFFRETFVGRRKWLNDGAYADLVALCQFLPGPASSQVGMAIGLQRAGIGGLLAAWFAFTMPSAIVLVVFAFGIATLSDGADMGWLYGLKAAAVAVVAQAVLGMAKNLTPDAKRATIAGAAMIIILLIPSPLIQVAAIVVGGVVGLVWLRREAAQDEAARDEAARDKAAQDEAARDKAAQDSASKSPDADEQSDRDGARPDFGVRTSRKVGVIALTTFLLLLMALPILTVATSDPSLRLIDVFYRAGALVFGGGHVVLPLLETETVATGLVGHDSFLAGYGAAQAVPGPLFTFAAFLGASTTSGPTGLIGAGIALLAIFLPAALLVIAALPFWERLRRAQTVRRALLGVNAAVVGILAAALYDPVFTQGITSPATLALAVGVFIAQVKWKLPAWAAVIAAGLIGFAFL</sequence>
<evidence type="ECO:0000256" key="1">
    <source>
        <dbReference type="ARBA" id="ARBA00004651"/>
    </source>
</evidence>
<feature type="transmembrane region" description="Helical" evidence="8">
    <location>
        <begin position="403"/>
        <end position="419"/>
    </location>
</feature>
<evidence type="ECO:0000313" key="9">
    <source>
        <dbReference type="EMBL" id="GAA1550575.1"/>
    </source>
</evidence>
<feature type="transmembrane region" description="Helical" evidence="8">
    <location>
        <begin position="20"/>
        <end position="39"/>
    </location>
</feature>
<keyword evidence="6 8" id="KW-0472">Membrane</keyword>
<evidence type="ECO:0000313" key="10">
    <source>
        <dbReference type="Proteomes" id="UP001501791"/>
    </source>
</evidence>
<feature type="transmembrane region" description="Helical" evidence="8">
    <location>
        <begin position="88"/>
        <end position="113"/>
    </location>
</feature>
<feature type="transmembrane region" description="Helical" evidence="8">
    <location>
        <begin position="245"/>
        <end position="265"/>
    </location>
</feature>
<feature type="transmembrane region" description="Helical" evidence="8">
    <location>
        <begin position="426"/>
        <end position="442"/>
    </location>
</feature>
<feature type="region of interest" description="Disordered" evidence="7">
    <location>
        <begin position="195"/>
        <end position="237"/>
    </location>
</feature>
<evidence type="ECO:0000256" key="8">
    <source>
        <dbReference type="SAM" id="Phobius"/>
    </source>
</evidence>
<name>A0ABN2C0T3_9MICO</name>
<keyword evidence="10" id="KW-1185">Reference proteome</keyword>
<dbReference type="Proteomes" id="UP001501791">
    <property type="component" value="Unassembled WGS sequence"/>
</dbReference>
<evidence type="ECO:0000256" key="4">
    <source>
        <dbReference type="ARBA" id="ARBA00022692"/>
    </source>
</evidence>
<feature type="transmembrane region" description="Helical" evidence="8">
    <location>
        <begin position="343"/>
        <end position="368"/>
    </location>
</feature>
<evidence type="ECO:0000256" key="7">
    <source>
        <dbReference type="SAM" id="MobiDB-lite"/>
    </source>
</evidence>
<comment type="similarity">
    <text evidence="2">Belongs to the chromate ion transporter (CHR) (TC 2.A.51) family.</text>
</comment>
<dbReference type="Pfam" id="PF02417">
    <property type="entry name" value="Chromate_transp"/>
    <property type="match status" value="2"/>
</dbReference>
<dbReference type="PANTHER" id="PTHR33567:SF3">
    <property type="entry name" value="CHROMATE ION TRANSPORTER (EUROFUNG)"/>
    <property type="match status" value="1"/>
</dbReference>
<feature type="transmembrane region" description="Helical" evidence="8">
    <location>
        <begin position="380"/>
        <end position="397"/>
    </location>
</feature>
<dbReference type="PIRSF" id="PIRSF004810">
    <property type="entry name" value="ChrA"/>
    <property type="match status" value="1"/>
</dbReference>
<dbReference type="EMBL" id="BAAALY010000012">
    <property type="protein sequence ID" value="GAA1550575.1"/>
    <property type="molecule type" value="Genomic_DNA"/>
</dbReference>
<evidence type="ECO:0000256" key="3">
    <source>
        <dbReference type="ARBA" id="ARBA00022475"/>
    </source>
</evidence>
<feature type="compositionally biased region" description="Basic and acidic residues" evidence="7">
    <location>
        <begin position="195"/>
        <end position="214"/>
    </location>
</feature>
<feature type="transmembrane region" description="Helical" evidence="8">
    <location>
        <begin position="119"/>
        <end position="140"/>
    </location>
</feature>
<dbReference type="PANTHER" id="PTHR33567">
    <property type="entry name" value="CHROMATE ION TRANSPORTER (EUROFUNG)"/>
    <property type="match status" value="1"/>
</dbReference>
<keyword evidence="4 8" id="KW-0812">Transmembrane</keyword>